<feature type="non-terminal residue" evidence="2">
    <location>
        <position position="1"/>
    </location>
</feature>
<sequence length="221" mass="24999">LLLWVANAMSPQEIREKVMGPMSNFRRSLICYLESCHQAELFEGTMASAVERNKKTKVPRSDPGSDSEPTVTHSEYQSPTHTFAAGPPPMCPNVECDKTCPTCVWLARWSSRYKKEVNDLLVRSNLHDHHHSRNGSRFPRDVFAVSEVDENGHVNVRHMEPMMNTVNPLLTYVSRCNTNVTSLLSGTAVKAVVSYVSDYISKLSLKSYQMFASVYHVFDKE</sequence>
<gene>
    <name evidence="2" type="ORF">B0H17DRAFT_905622</name>
</gene>
<keyword evidence="3" id="KW-1185">Reference proteome</keyword>
<comment type="caution">
    <text evidence="2">The sequence shown here is derived from an EMBL/GenBank/DDBJ whole genome shotgun (WGS) entry which is preliminary data.</text>
</comment>
<dbReference type="AlphaFoldDB" id="A0AAD7MCK3"/>
<reference evidence="2" key="1">
    <citation type="submission" date="2023-03" db="EMBL/GenBank/DDBJ databases">
        <title>Massive genome expansion in bonnet fungi (Mycena s.s.) driven by repeated elements and novel gene families across ecological guilds.</title>
        <authorList>
            <consortium name="Lawrence Berkeley National Laboratory"/>
            <person name="Harder C.B."/>
            <person name="Miyauchi S."/>
            <person name="Viragh M."/>
            <person name="Kuo A."/>
            <person name="Thoen E."/>
            <person name="Andreopoulos B."/>
            <person name="Lu D."/>
            <person name="Skrede I."/>
            <person name="Drula E."/>
            <person name="Henrissat B."/>
            <person name="Morin E."/>
            <person name="Kohler A."/>
            <person name="Barry K."/>
            <person name="LaButti K."/>
            <person name="Morin E."/>
            <person name="Salamov A."/>
            <person name="Lipzen A."/>
            <person name="Mereny Z."/>
            <person name="Hegedus B."/>
            <person name="Baldrian P."/>
            <person name="Stursova M."/>
            <person name="Weitz H."/>
            <person name="Taylor A."/>
            <person name="Grigoriev I.V."/>
            <person name="Nagy L.G."/>
            <person name="Martin F."/>
            <person name="Kauserud H."/>
        </authorList>
    </citation>
    <scope>NUCLEOTIDE SEQUENCE</scope>
    <source>
        <strain evidence="2">CBHHK067</strain>
    </source>
</reference>
<proteinExistence type="predicted"/>
<evidence type="ECO:0000313" key="3">
    <source>
        <dbReference type="Proteomes" id="UP001221757"/>
    </source>
</evidence>
<name>A0AAD7MCK3_MYCRO</name>
<feature type="non-terminal residue" evidence="2">
    <location>
        <position position="221"/>
    </location>
</feature>
<organism evidence="2 3">
    <name type="scientific">Mycena rosella</name>
    <name type="common">Pink bonnet</name>
    <name type="synonym">Agaricus rosellus</name>
    <dbReference type="NCBI Taxonomy" id="1033263"/>
    <lineage>
        <taxon>Eukaryota</taxon>
        <taxon>Fungi</taxon>
        <taxon>Dikarya</taxon>
        <taxon>Basidiomycota</taxon>
        <taxon>Agaricomycotina</taxon>
        <taxon>Agaricomycetes</taxon>
        <taxon>Agaricomycetidae</taxon>
        <taxon>Agaricales</taxon>
        <taxon>Marasmiineae</taxon>
        <taxon>Mycenaceae</taxon>
        <taxon>Mycena</taxon>
    </lineage>
</organism>
<accession>A0AAD7MCK3</accession>
<dbReference type="EMBL" id="JARKIE010000001">
    <property type="protein sequence ID" value="KAJ7710764.1"/>
    <property type="molecule type" value="Genomic_DNA"/>
</dbReference>
<dbReference type="Proteomes" id="UP001221757">
    <property type="component" value="Unassembled WGS sequence"/>
</dbReference>
<feature type="compositionally biased region" description="Polar residues" evidence="1">
    <location>
        <begin position="67"/>
        <end position="81"/>
    </location>
</feature>
<evidence type="ECO:0000313" key="2">
    <source>
        <dbReference type="EMBL" id="KAJ7710764.1"/>
    </source>
</evidence>
<feature type="region of interest" description="Disordered" evidence="1">
    <location>
        <begin position="52"/>
        <end position="81"/>
    </location>
</feature>
<evidence type="ECO:0000256" key="1">
    <source>
        <dbReference type="SAM" id="MobiDB-lite"/>
    </source>
</evidence>
<protein>
    <submittedName>
        <fullName evidence="2">Uncharacterized protein</fullName>
    </submittedName>
</protein>